<keyword evidence="2" id="KW-1185">Reference proteome</keyword>
<gene>
    <name evidence="1" type="ORF">PLEPLA_LOCUS8196</name>
</gene>
<evidence type="ECO:0000313" key="1">
    <source>
        <dbReference type="EMBL" id="CAB1420321.1"/>
    </source>
</evidence>
<reference evidence="1" key="1">
    <citation type="submission" date="2020-03" db="EMBL/GenBank/DDBJ databases">
        <authorList>
            <person name="Weist P."/>
        </authorList>
    </citation>
    <scope>NUCLEOTIDE SEQUENCE</scope>
</reference>
<sequence>MLFEDSEKFEASLHMQVMNIAIIGDKQLIPGSDQKSATIVVEGAKILVGKDMPSCCALLMRTIYALNLSYRNKVKSTFEVFQKLFLGLDGLRTSAKVTNLKNAIF</sequence>
<dbReference type="PANTHER" id="PTHR31025">
    <property type="entry name" value="SI:CH211-196P9.1-RELATED"/>
    <property type="match status" value="1"/>
</dbReference>
<dbReference type="AlphaFoldDB" id="A0A9N7TW98"/>
<accession>A0A9N7TW98</accession>
<proteinExistence type="predicted"/>
<evidence type="ECO:0000313" key="2">
    <source>
        <dbReference type="Proteomes" id="UP001153269"/>
    </source>
</evidence>
<dbReference type="PANTHER" id="PTHR31025:SF25">
    <property type="entry name" value="ZINC FINGER (C2H2)-60"/>
    <property type="match status" value="1"/>
</dbReference>
<comment type="caution">
    <text evidence="1">The sequence shown here is derived from an EMBL/GenBank/DDBJ whole genome shotgun (WGS) entry which is preliminary data.</text>
</comment>
<dbReference type="Proteomes" id="UP001153269">
    <property type="component" value="Unassembled WGS sequence"/>
</dbReference>
<organism evidence="1 2">
    <name type="scientific">Pleuronectes platessa</name>
    <name type="common">European plaice</name>
    <dbReference type="NCBI Taxonomy" id="8262"/>
    <lineage>
        <taxon>Eukaryota</taxon>
        <taxon>Metazoa</taxon>
        <taxon>Chordata</taxon>
        <taxon>Craniata</taxon>
        <taxon>Vertebrata</taxon>
        <taxon>Euteleostomi</taxon>
        <taxon>Actinopterygii</taxon>
        <taxon>Neopterygii</taxon>
        <taxon>Teleostei</taxon>
        <taxon>Neoteleostei</taxon>
        <taxon>Acanthomorphata</taxon>
        <taxon>Carangaria</taxon>
        <taxon>Pleuronectiformes</taxon>
        <taxon>Pleuronectoidei</taxon>
        <taxon>Pleuronectidae</taxon>
        <taxon>Pleuronectes</taxon>
    </lineage>
</organism>
<protein>
    <submittedName>
        <fullName evidence="1">Uncharacterized protein</fullName>
    </submittedName>
</protein>
<name>A0A9N7TW98_PLEPL</name>
<dbReference type="EMBL" id="CADEAL010000446">
    <property type="protein sequence ID" value="CAB1420321.1"/>
    <property type="molecule type" value="Genomic_DNA"/>
</dbReference>